<dbReference type="FunFam" id="3.30.160.60:FF:000624">
    <property type="entry name" value="zinc finger protein 697"/>
    <property type="match status" value="1"/>
</dbReference>
<keyword evidence="4" id="KW-0808">Transferase</keyword>
<evidence type="ECO:0000259" key="17">
    <source>
        <dbReference type="PROSITE" id="PS50280"/>
    </source>
</evidence>
<dbReference type="PROSITE" id="PS50157">
    <property type="entry name" value="ZINC_FINGER_C2H2_2"/>
    <property type="match status" value="4"/>
</dbReference>
<evidence type="ECO:0000256" key="9">
    <source>
        <dbReference type="ARBA" id="ARBA00022833"/>
    </source>
</evidence>
<evidence type="ECO:0000313" key="18">
    <source>
        <dbReference type="EMBL" id="KAG5854927.1"/>
    </source>
</evidence>
<comment type="caution">
    <text evidence="18">The sequence shown here is derived from an EMBL/GenBank/DDBJ whole genome shotgun (WGS) entry which is preliminary data.</text>
</comment>
<gene>
    <name evidence="18" type="ORF">ANANG_G00043210</name>
</gene>
<feature type="region of interest" description="Disordered" evidence="15">
    <location>
        <begin position="17"/>
        <end position="80"/>
    </location>
</feature>
<keyword evidence="10" id="KW-0805">Transcription regulation</keyword>
<dbReference type="GO" id="GO:0008270">
    <property type="term" value="F:zinc ion binding"/>
    <property type="evidence" value="ECO:0007669"/>
    <property type="project" value="UniProtKB-KW"/>
</dbReference>
<comment type="similarity">
    <text evidence="2">Belongs to the krueppel C2H2-type zinc-finger protein family.</text>
</comment>
<dbReference type="InterPro" id="IPR013087">
    <property type="entry name" value="Znf_C2H2_type"/>
</dbReference>
<evidence type="ECO:0000256" key="7">
    <source>
        <dbReference type="ARBA" id="ARBA00022737"/>
    </source>
</evidence>
<dbReference type="Pfam" id="PF00096">
    <property type="entry name" value="zf-C2H2"/>
    <property type="match status" value="4"/>
</dbReference>
<accession>A0A9D3MU58</accession>
<feature type="domain" description="C2H2-type" evidence="16">
    <location>
        <begin position="571"/>
        <end position="595"/>
    </location>
</feature>
<dbReference type="GO" id="GO:0005634">
    <property type="term" value="C:nucleus"/>
    <property type="evidence" value="ECO:0007669"/>
    <property type="project" value="UniProtKB-SubCell"/>
</dbReference>
<dbReference type="PROSITE" id="PS00028">
    <property type="entry name" value="ZINC_FINGER_C2H2_1"/>
    <property type="match status" value="4"/>
</dbReference>
<evidence type="ECO:0000256" key="4">
    <source>
        <dbReference type="ARBA" id="ARBA00022679"/>
    </source>
</evidence>
<evidence type="ECO:0000256" key="3">
    <source>
        <dbReference type="ARBA" id="ARBA00022603"/>
    </source>
</evidence>
<comment type="subcellular location">
    <subcellularLocation>
        <location evidence="1">Nucleus</location>
    </subcellularLocation>
</comment>
<dbReference type="SUPFAM" id="SSF57667">
    <property type="entry name" value="beta-beta-alpha zinc fingers"/>
    <property type="match status" value="2"/>
</dbReference>
<evidence type="ECO:0000259" key="16">
    <source>
        <dbReference type="PROSITE" id="PS50157"/>
    </source>
</evidence>
<evidence type="ECO:0000313" key="19">
    <source>
        <dbReference type="Proteomes" id="UP001044222"/>
    </source>
</evidence>
<keyword evidence="11" id="KW-0238">DNA-binding</keyword>
<feature type="compositionally biased region" description="Basic and acidic residues" evidence="15">
    <location>
        <begin position="61"/>
        <end position="80"/>
    </location>
</feature>
<evidence type="ECO:0008006" key="20">
    <source>
        <dbReference type="Google" id="ProtNLM"/>
    </source>
</evidence>
<feature type="domain" description="C2H2-type" evidence="16">
    <location>
        <begin position="487"/>
        <end position="514"/>
    </location>
</feature>
<dbReference type="PROSITE" id="PS50280">
    <property type="entry name" value="SET"/>
    <property type="match status" value="1"/>
</dbReference>
<dbReference type="SUPFAM" id="SSF82199">
    <property type="entry name" value="SET domain"/>
    <property type="match status" value="1"/>
</dbReference>
<keyword evidence="8 14" id="KW-0863">Zinc-finger</keyword>
<keyword evidence="19" id="KW-1185">Reference proteome</keyword>
<dbReference type="GO" id="GO:0003677">
    <property type="term" value="F:DNA binding"/>
    <property type="evidence" value="ECO:0007669"/>
    <property type="project" value="UniProtKB-KW"/>
</dbReference>
<dbReference type="FunFam" id="3.30.160.60:FF:001101">
    <property type="entry name" value="Zinc finger protein 408"/>
    <property type="match status" value="1"/>
</dbReference>
<feature type="domain" description="SET" evidence="17">
    <location>
        <begin position="162"/>
        <end position="276"/>
    </location>
</feature>
<dbReference type="GO" id="GO:0042054">
    <property type="term" value="F:histone methyltransferase activity"/>
    <property type="evidence" value="ECO:0007669"/>
    <property type="project" value="InterPro"/>
</dbReference>
<dbReference type="AlphaFoldDB" id="A0A9D3MU58"/>
<feature type="domain" description="C2H2-type" evidence="16">
    <location>
        <begin position="543"/>
        <end position="570"/>
    </location>
</feature>
<dbReference type="GO" id="GO:0010468">
    <property type="term" value="P:regulation of gene expression"/>
    <property type="evidence" value="ECO:0007669"/>
    <property type="project" value="TreeGrafter"/>
</dbReference>
<evidence type="ECO:0000256" key="15">
    <source>
        <dbReference type="SAM" id="MobiDB-lite"/>
    </source>
</evidence>
<feature type="compositionally biased region" description="Polar residues" evidence="15">
    <location>
        <begin position="44"/>
        <end position="58"/>
    </location>
</feature>
<dbReference type="FunFam" id="3.30.160.60:FF:003288">
    <property type="entry name" value="Uncharacterized protein"/>
    <property type="match status" value="1"/>
</dbReference>
<evidence type="ECO:0000256" key="6">
    <source>
        <dbReference type="ARBA" id="ARBA00022723"/>
    </source>
</evidence>
<dbReference type="InterPro" id="IPR036236">
    <property type="entry name" value="Znf_C2H2_sf"/>
</dbReference>
<evidence type="ECO:0000256" key="8">
    <source>
        <dbReference type="ARBA" id="ARBA00022771"/>
    </source>
</evidence>
<evidence type="ECO:0000256" key="5">
    <source>
        <dbReference type="ARBA" id="ARBA00022691"/>
    </source>
</evidence>
<feature type="region of interest" description="Disordered" evidence="15">
    <location>
        <begin position="320"/>
        <end position="345"/>
    </location>
</feature>
<dbReference type="Proteomes" id="UP001044222">
    <property type="component" value="Unassembled WGS sequence"/>
</dbReference>
<keyword evidence="7" id="KW-0677">Repeat</keyword>
<keyword evidence="13" id="KW-0539">Nucleus</keyword>
<dbReference type="GO" id="GO:0032259">
    <property type="term" value="P:methylation"/>
    <property type="evidence" value="ECO:0007669"/>
    <property type="project" value="UniProtKB-KW"/>
</dbReference>
<dbReference type="Gene3D" id="3.30.160.60">
    <property type="entry name" value="Classic Zinc Finger"/>
    <property type="match status" value="4"/>
</dbReference>
<evidence type="ECO:0000256" key="11">
    <source>
        <dbReference type="ARBA" id="ARBA00023125"/>
    </source>
</evidence>
<proteinExistence type="inferred from homology"/>
<evidence type="ECO:0000256" key="12">
    <source>
        <dbReference type="ARBA" id="ARBA00023163"/>
    </source>
</evidence>
<feature type="region of interest" description="Disordered" evidence="15">
    <location>
        <begin position="95"/>
        <end position="118"/>
    </location>
</feature>
<dbReference type="Gene3D" id="2.170.270.10">
    <property type="entry name" value="SET domain"/>
    <property type="match status" value="1"/>
</dbReference>
<dbReference type="CDD" id="cd19193">
    <property type="entry name" value="PR-SET_PRDM7_9"/>
    <property type="match status" value="1"/>
</dbReference>
<keyword evidence="6" id="KW-0479">Metal-binding</keyword>
<name>A0A9D3MU58_ANGAN</name>
<evidence type="ECO:0000256" key="13">
    <source>
        <dbReference type="ARBA" id="ARBA00023242"/>
    </source>
</evidence>
<keyword evidence="5" id="KW-0949">S-adenosyl-L-methionine</keyword>
<dbReference type="InterPro" id="IPR050331">
    <property type="entry name" value="Zinc_finger"/>
</dbReference>
<reference evidence="18" key="1">
    <citation type="submission" date="2021-01" db="EMBL/GenBank/DDBJ databases">
        <title>A chromosome-scale assembly of European eel, Anguilla anguilla.</title>
        <authorList>
            <person name="Henkel C."/>
            <person name="Jong-Raadsen S.A."/>
            <person name="Dufour S."/>
            <person name="Weltzien F.-A."/>
            <person name="Palstra A.P."/>
            <person name="Pelster B."/>
            <person name="Spaink H.P."/>
            <person name="Van Den Thillart G.E."/>
            <person name="Jansen H."/>
            <person name="Zahm M."/>
            <person name="Klopp C."/>
            <person name="Cedric C."/>
            <person name="Louis A."/>
            <person name="Berthelot C."/>
            <person name="Parey E."/>
            <person name="Roest Crollius H."/>
            <person name="Montfort J."/>
            <person name="Robinson-Rechavi M."/>
            <person name="Bucao C."/>
            <person name="Bouchez O."/>
            <person name="Gislard M."/>
            <person name="Lluch J."/>
            <person name="Milhes M."/>
            <person name="Lampietro C."/>
            <person name="Lopez Roques C."/>
            <person name="Donnadieu C."/>
            <person name="Braasch I."/>
            <person name="Desvignes T."/>
            <person name="Postlethwait J."/>
            <person name="Bobe J."/>
            <person name="Guiguen Y."/>
            <person name="Dirks R."/>
        </authorList>
    </citation>
    <scope>NUCLEOTIDE SEQUENCE</scope>
    <source>
        <strain evidence="18">Tag_6206</strain>
        <tissue evidence="18">Liver</tissue>
    </source>
</reference>
<sequence>MRRRPLVPRLIAPTNCSEKGMMSNPAGLKPSSPLLICRDGNANGEGQESVPSPGNNSTSDEEWHPSTDRPHAGDSNPIRRETRKHNNHLHRCPLLGCNGNENDAGEKQEQEEEETRNDDHFYCEECQSFYLEECETHGPPSFTHDSPTPLGVPQRALLTLPPGLMVGRSRIPGAGLGVFNQGQLVPVGMHFGPFEGEVTSREKAIESSYSWAICRKKNQYEYVDGTRDSHSNWMRYVNCARNEEEQNLVAFQHRGRVLYRCLRPIPPGQELLVWCADEYSKELGVTWYSLWIKKCTAAVLEKPSQVLLCTQCEFPSGAERRLQRHSEQARPQADGDPERTEAGAGALVPRVQGELRFAVRAEEARARDARGRRAARLLRVRAELRPARRPEEAQAAALPGEALRLRPVRQDLLLVHRPPAARAKPRRRQVLPLHRVREVLRPVRGSEEAPEDSHGGEAVPLHRLREELQSAEQPPAAPAHPHGEKPYGCTECGKRFSYSEQLKVHLRTHTGEKPFLCTECGESFRQSGDLKRHERKHTGVRPCRCDECGKSFSRPNSLKAHQLLHKGERPYRCPQCDKCFIRTGHLRRHVKKMHS</sequence>
<keyword evidence="9" id="KW-0862">Zinc</keyword>
<dbReference type="EMBL" id="JAFIRN010000002">
    <property type="protein sequence ID" value="KAG5854927.1"/>
    <property type="molecule type" value="Genomic_DNA"/>
</dbReference>
<dbReference type="FunFam" id="3.30.160.60:FF:000931">
    <property type="entry name" value="zinc finger protein 697"/>
    <property type="match status" value="1"/>
</dbReference>
<dbReference type="SMART" id="SM00355">
    <property type="entry name" value="ZnF_C2H2"/>
    <property type="match status" value="4"/>
</dbReference>
<dbReference type="PANTHER" id="PTHR16515">
    <property type="entry name" value="PR DOMAIN ZINC FINGER PROTEIN"/>
    <property type="match status" value="1"/>
</dbReference>
<dbReference type="InterPro" id="IPR001214">
    <property type="entry name" value="SET_dom"/>
</dbReference>
<keyword evidence="3" id="KW-0489">Methyltransferase</keyword>
<evidence type="ECO:0000256" key="10">
    <source>
        <dbReference type="ARBA" id="ARBA00023015"/>
    </source>
</evidence>
<evidence type="ECO:0000256" key="1">
    <source>
        <dbReference type="ARBA" id="ARBA00004123"/>
    </source>
</evidence>
<evidence type="ECO:0000256" key="14">
    <source>
        <dbReference type="PROSITE-ProRule" id="PRU00042"/>
    </source>
</evidence>
<dbReference type="PANTHER" id="PTHR16515:SF58">
    <property type="entry name" value="ZINC FINGER PROTEIN 22"/>
    <property type="match status" value="1"/>
</dbReference>
<protein>
    <recommendedName>
        <fullName evidence="20">Histone-lysine N-methyltransferase PRDM9-like</fullName>
    </recommendedName>
</protein>
<dbReference type="Pfam" id="PF21549">
    <property type="entry name" value="PRDM2_PR"/>
    <property type="match status" value="1"/>
</dbReference>
<dbReference type="InterPro" id="IPR046341">
    <property type="entry name" value="SET_dom_sf"/>
</dbReference>
<organism evidence="18 19">
    <name type="scientific">Anguilla anguilla</name>
    <name type="common">European freshwater eel</name>
    <name type="synonym">Muraena anguilla</name>
    <dbReference type="NCBI Taxonomy" id="7936"/>
    <lineage>
        <taxon>Eukaryota</taxon>
        <taxon>Metazoa</taxon>
        <taxon>Chordata</taxon>
        <taxon>Craniata</taxon>
        <taxon>Vertebrata</taxon>
        <taxon>Euteleostomi</taxon>
        <taxon>Actinopterygii</taxon>
        <taxon>Neopterygii</taxon>
        <taxon>Teleostei</taxon>
        <taxon>Anguilliformes</taxon>
        <taxon>Anguillidae</taxon>
        <taxon>Anguilla</taxon>
    </lineage>
</organism>
<dbReference type="InterPro" id="IPR044417">
    <property type="entry name" value="PRDM7_9_PR-SET"/>
</dbReference>
<keyword evidence="12" id="KW-0804">Transcription</keyword>
<evidence type="ECO:0000256" key="2">
    <source>
        <dbReference type="ARBA" id="ARBA00006991"/>
    </source>
</evidence>
<feature type="domain" description="C2H2-type" evidence="16">
    <location>
        <begin position="515"/>
        <end position="542"/>
    </location>
</feature>